<dbReference type="SUPFAM" id="SSF51905">
    <property type="entry name" value="FAD/NAD(P)-binding domain"/>
    <property type="match status" value="1"/>
</dbReference>
<organism evidence="6 7">
    <name type="scientific">Chilo suppressalis</name>
    <name type="common">Asiatic rice borer moth</name>
    <dbReference type="NCBI Taxonomy" id="168631"/>
    <lineage>
        <taxon>Eukaryota</taxon>
        <taxon>Metazoa</taxon>
        <taxon>Ecdysozoa</taxon>
        <taxon>Arthropoda</taxon>
        <taxon>Hexapoda</taxon>
        <taxon>Insecta</taxon>
        <taxon>Pterygota</taxon>
        <taxon>Neoptera</taxon>
        <taxon>Endopterygota</taxon>
        <taxon>Lepidoptera</taxon>
        <taxon>Glossata</taxon>
        <taxon>Ditrysia</taxon>
        <taxon>Pyraloidea</taxon>
        <taxon>Crambidae</taxon>
        <taxon>Crambinae</taxon>
        <taxon>Chilo</taxon>
    </lineage>
</organism>
<dbReference type="Gene3D" id="3.50.50.60">
    <property type="entry name" value="FAD/NAD(P)-binding domain"/>
    <property type="match status" value="1"/>
</dbReference>
<reference evidence="6" key="1">
    <citation type="submission" date="2021-12" db="EMBL/GenBank/DDBJ databases">
        <authorList>
            <person name="King R."/>
        </authorList>
    </citation>
    <scope>NUCLEOTIDE SEQUENCE</scope>
</reference>
<dbReference type="InterPro" id="IPR007867">
    <property type="entry name" value="GMC_OxRtase_C"/>
</dbReference>
<keyword evidence="3" id="KW-0285">Flavoprotein</keyword>
<proteinExistence type="inferred from homology"/>
<dbReference type="Proteomes" id="UP001153292">
    <property type="component" value="Chromosome 1"/>
</dbReference>
<sequence length="619" mass="68704">MIHSWYLELPSECIRRVGSRKVCSGKQVNSSTVVQWILRILALSHAIKPAGWPPNYHLKDDEIFDFVVVGAGSAGAVVASRLSEVPYHRVLLIEAGGDPPLASVVPSLFVTLMGTEYDWGYNVKLDDGVGGIYNNKQLPLIRGKMLGGCSSLNFEMYSRGESKDYDEWNQIAPGWDSETALHYFKKLENFTDPSVMNNPDYSSFHSTEGPVKISSNARNDYFDKINNNILNSYEELGMKRVVELDGPYSLGAALPRWTFNSGRRSSTAESYLRSTPDRNNLFVSKFTRATKILIDSDELRAYGVEVVTQSGKKLKVHATIEVILSAGSIDTPKLLMLSGVGLRNELESHGIDTLVELPVGKNMQDHALIPLVFSGKRGLDSAVQHVISATEMDSVPAPIQNGFFNINKLDGRRQFQISNTHVGALAAPVLQFACETLNMRRDFCSSIAQANILNAIDWTFLVLLHPKSRGEVKLKSQNPLDDPVVIGGYFRNENDVDDFIEGLNFMQRLVNTSYYKSVKGKLEKLNVKPCRKLAYNTDNYWRCYIRNTVSILQHPVGTCAMGPDGVVDERLRVYGVAGLRVVDASVMPTIPGGNTNIPTMMIGEKAADMIKEDYGVFVK</sequence>
<gene>
    <name evidence="6" type="ORF">CHILSU_LOCUS155</name>
</gene>
<evidence type="ECO:0000313" key="6">
    <source>
        <dbReference type="EMBL" id="CAH0397095.1"/>
    </source>
</evidence>
<evidence type="ECO:0000259" key="5">
    <source>
        <dbReference type="PROSITE" id="PS00624"/>
    </source>
</evidence>
<feature type="domain" description="Glucose-methanol-choline oxidoreductase N-terminal" evidence="5">
    <location>
        <begin position="327"/>
        <end position="341"/>
    </location>
</feature>
<accession>A0ABN8AP46</accession>
<keyword evidence="4" id="KW-0274">FAD</keyword>
<comment type="similarity">
    <text evidence="2">Belongs to the GMC oxidoreductase family.</text>
</comment>
<dbReference type="Pfam" id="PF05199">
    <property type="entry name" value="GMC_oxred_C"/>
    <property type="match status" value="1"/>
</dbReference>
<dbReference type="InterPro" id="IPR000172">
    <property type="entry name" value="GMC_OxRdtase_N"/>
</dbReference>
<dbReference type="PROSITE" id="PS00624">
    <property type="entry name" value="GMC_OXRED_2"/>
    <property type="match status" value="1"/>
</dbReference>
<keyword evidence="7" id="KW-1185">Reference proteome</keyword>
<dbReference type="InterPro" id="IPR036188">
    <property type="entry name" value="FAD/NAD-bd_sf"/>
</dbReference>
<comment type="cofactor">
    <cofactor evidence="1">
        <name>FAD</name>
        <dbReference type="ChEBI" id="CHEBI:57692"/>
    </cofactor>
</comment>
<evidence type="ECO:0000313" key="7">
    <source>
        <dbReference type="Proteomes" id="UP001153292"/>
    </source>
</evidence>
<dbReference type="PIRSF" id="PIRSF000137">
    <property type="entry name" value="Alcohol_oxidase"/>
    <property type="match status" value="1"/>
</dbReference>
<dbReference type="SUPFAM" id="SSF54373">
    <property type="entry name" value="FAD-linked reductases, C-terminal domain"/>
    <property type="match status" value="1"/>
</dbReference>
<dbReference type="Pfam" id="PF00732">
    <property type="entry name" value="GMC_oxred_N"/>
    <property type="match status" value="1"/>
</dbReference>
<evidence type="ECO:0000256" key="4">
    <source>
        <dbReference type="ARBA" id="ARBA00022827"/>
    </source>
</evidence>
<dbReference type="Gene3D" id="3.30.560.10">
    <property type="entry name" value="Glucose Oxidase, domain 3"/>
    <property type="match status" value="1"/>
</dbReference>
<evidence type="ECO:0000256" key="1">
    <source>
        <dbReference type="ARBA" id="ARBA00001974"/>
    </source>
</evidence>
<dbReference type="InterPro" id="IPR012132">
    <property type="entry name" value="GMC_OxRdtase"/>
</dbReference>
<name>A0ABN8AP46_CHISP</name>
<dbReference type="PANTHER" id="PTHR11552:SF147">
    <property type="entry name" value="CHOLINE DEHYDROGENASE, MITOCHONDRIAL"/>
    <property type="match status" value="1"/>
</dbReference>
<evidence type="ECO:0000256" key="3">
    <source>
        <dbReference type="ARBA" id="ARBA00022630"/>
    </source>
</evidence>
<evidence type="ECO:0000256" key="2">
    <source>
        <dbReference type="ARBA" id="ARBA00010790"/>
    </source>
</evidence>
<protein>
    <recommendedName>
        <fullName evidence="5">Glucose-methanol-choline oxidoreductase N-terminal domain-containing protein</fullName>
    </recommendedName>
</protein>
<dbReference type="PANTHER" id="PTHR11552">
    <property type="entry name" value="GLUCOSE-METHANOL-CHOLINE GMC OXIDOREDUCTASE"/>
    <property type="match status" value="1"/>
</dbReference>
<dbReference type="EMBL" id="OU963894">
    <property type="protein sequence ID" value="CAH0397095.1"/>
    <property type="molecule type" value="Genomic_DNA"/>
</dbReference>